<organism evidence="2 3">
    <name type="scientific">Aureispira anguillae</name>
    <dbReference type="NCBI Taxonomy" id="2864201"/>
    <lineage>
        <taxon>Bacteria</taxon>
        <taxon>Pseudomonadati</taxon>
        <taxon>Bacteroidota</taxon>
        <taxon>Saprospiria</taxon>
        <taxon>Saprospirales</taxon>
        <taxon>Saprospiraceae</taxon>
        <taxon>Aureispira</taxon>
    </lineage>
</organism>
<gene>
    <name evidence="2" type="ORF">AsAng_0004090</name>
</gene>
<feature type="transmembrane region" description="Helical" evidence="1">
    <location>
        <begin position="67"/>
        <end position="94"/>
    </location>
</feature>
<keyword evidence="1" id="KW-0812">Transmembrane</keyword>
<reference evidence="2" key="1">
    <citation type="submission" date="2022-09" db="EMBL/GenBank/DDBJ databases">
        <title>Aureispira anguillicida sp. nov., isolated from Leptocephalus of Japanese eel Anguilla japonica.</title>
        <authorList>
            <person name="Yuasa K."/>
            <person name="Mekata T."/>
            <person name="Ikunari K."/>
        </authorList>
    </citation>
    <scope>NUCLEOTIDE SEQUENCE</scope>
    <source>
        <strain evidence="2">EL160426</strain>
    </source>
</reference>
<sequence length="140" mass="15598">MNKVLGRTLLLTFISIVILCIFRYFKAGSTEKELIFIILFLALLSAIPIILGYILNYSTLESSNNFLIFFKTALLIFNGLLISGTTILSVLILLEDSISVVGFPFIISGCYTYYESIKIYSVAKVSSPASNQDILDDDFI</sequence>
<dbReference type="AlphaFoldDB" id="A0A915YAZ0"/>
<feature type="transmembrane region" description="Helical" evidence="1">
    <location>
        <begin position="6"/>
        <end position="25"/>
    </location>
</feature>
<name>A0A915YAZ0_9BACT</name>
<keyword evidence="3" id="KW-1185">Reference proteome</keyword>
<dbReference type="RefSeq" id="WP_264791071.1">
    <property type="nucleotide sequence ID" value="NZ_AP026867.1"/>
</dbReference>
<proteinExistence type="predicted"/>
<evidence type="ECO:0000313" key="3">
    <source>
        <dbReference type="Proteomes" id="UP001060919"/>
    </source>
</evidence>
<protein>
    <submittedName>
        <fullName evidence="2">Uncharacterized protein</fullName>
    </submittedName>
</protein>
<evidence type="ECO:0000256" key="1">
    <source>
        <dbReference type="SAM" id="Phobius"/>
    </source>
</evidence>
<evidence type="ECO:0000313" key="2">
    <source>
        <dbReference type="EMBL" id="BDS09705.1"/>
    </source>
</evidence>
<dbReference type="KEGG" id="aup:AsAng_0004090"/>
<keyword evidence="1" id="KW-1133">Transmembrane helix</keyword>
<keyword evidence="1" id="KW-0472">Membrane</keyword>
<dbReference type="EMBL" id="AP026867">
    <property type="protein sequence ID" value="BDS09705.1"/>
    <property type="molecule type" value="Genomic_DNA"/>
</dbReference>
<dbReference type="Proteomes" id="UP001060919">
    <property type="component" value="Chromosome"/>
</dbReference>
<feature type="transmembrane region" description="Helical" evidence="1">
    <location>
        <begin position="34"/>
        <end position="55"/>
    </location>
</feature>
<accession>A0A915YAZ0</accession>